<keyword evidence="2" id="KW-0378">Hydrolase</keyword>
<keyword evidence="2" id="KW-0031">Aminopeptidase</keyword>
<keyword evidence="2" id="KW-0645">Protease</keyword>
<dbReference type="PANTHER" id="PTHR43265">
    <property type="entry name" value="ESTERASE ESTD"/>
    <property type="match status" value="1"/>
</dbReference>
<dbReference type="InterPro" id="IPR053145">
    <property type="entry name" value="AB_hydrolase_Est10"/>
</dbReference>
<dbReference type="AlphaFoldDB" id="A0A087ABX7"/>
<gene>
    <name evidence="2" type="ORF">BCHO_1409</name>
</gene>
<dbReference type="STRING" id="35760.BCHO_1409"/>
<organism evidence="2 3">
    <name type="scientific">Bifidobacterium choerinum</name>
    <dbReference type="NCBI Taxonomy" id="35760"/>
    <lineage>
        <taxon>Bacteria</taxon>
        <taxon>Bacillati</taxon>
        <taxon>Actinomycetota</taxon>
        <taxon>Actinomycetes</taxon>
        <taxon>Bifidobacteriales</taxon>
        <taxon>Bifidobacteriaceae</taxon>
        <taxon>Bifidobacterium</taxon>
    </lineage>
</organism>
<feature type="transmembrane region" description="Helical" evidence="1">
    <location>
        <begin position="513"/>
        <end position="536"/>
    </location>
</feature>
<protein>
    <submittedName>
        <fullName evidence="2">Dipeptidylaminopeptidase/acylaminoacyl-peptidase</fullName>
    </submittedName>
</protein>
<keyword evidence="1" id="KW-0812">Transmembrane</keyword>
<feature type="transmembrane region" description="Helical" evidence="1">
    <location>
        <begin position="463"/>
        <end position="485"/>
    </location>
</feature>
<dbReference type="PANTHER" id="PTHR43265:SF1">
    <property type="entry name" value="ESTERASE ESTD"/>
    <property type="match status" value="1"/>
</dbReference>
<name>A0A087ABX7_9BIFI</name>
<feature type="transmembrane region" description="Helical" evidence="1">
    <location>
        <begin position="421"/>
        <end position="443"/>
    </location>
</feature>
<dbReference type="eggNOG" id="COG1073">
    <property type="taxonomic scope" value="Bacteria"/>
</dbReference>
<feature type="transmembrane region" description="Helical" evidence="1">
    <location>
        <begin position="371"/>
        <end position="394"/>
    </location>
</feature>
<evidence type="ECO:0000256" key="1">
    <source>
        <dbReference type="SAM" id="Phobius"/>
    </source>
</evidence>
<dbReference type="Gene3D" id="3.40.50.1820">
    <property type="entry name" value="alpha/beta hydrolase"/>
    <property type="match status" value="1"/>
</dbReference>
<dbReference type="Proteomes" id="UP000028995">
    <property type="component" value="Unassembled WGS sequence"/>
</dbReference>
<proteinExistence type="predicted"/>
<evidence type="ECO:0000313" key="2">
    <source>
        <dbReference type="EMBL" id="KFI56277.1"/>
    </source>
</evidence>
<dbReference type="EMBL" id="JGYU01000011">
    <property type="protein sequence ID" value="KFI56277.1"/>
    <property type="molecule type" value="Genomic_DNA"/>
</dbReference>
<dbReference type="RefSeq" id="WP_024540930.1">
    <property type="nucleotide sequence ID" value="NZ_CP018044.1"/>
</dbReference>
<reference evidence="2 3" key="1">
    <citation type="submission" date="2014-03" db="EMBL/GenBank/DDBJ databases">
        <title>Genomics of Bifidobacteria.</title>
        <authorList>
            <person name="Ventura M."/>
            <person name="Milani C."/>
            <person name="Lugli G.A."/>
        </authorList>
    </citation>
    <scope>NUCLEOTIDE SEQUENCE [LARGE SCALE GENOMIC DNA]</scope>
    <source>
        <strain evidence="2 3">LMG 10510</strain>
    </source>
</reference>
<comment type="caution">
    <text evidence="2">The sequence shown here is derived from an EMBL/GenBank/DDBJ whole genome shotgun (WGS) entry which is preliminary data.</text>
</comment>
<dbReference type="GO" id="GO:0004177">
    <property type="term" value="F:aminopeptidase activity"/>
    <property type="evidence" value="ECO:0007669"/>
    <property type="project" value="UniProtKB-KW"/>
</dbReference>
<keyword evidence="3" id="KW-1185">Reference proteome</keyword>
<accession>A0A087ABX7</accession>
<dbReference type="InterPro" id="IPR029058">
    <property type="entry name" value="AB_hydrolase_fold"/>
</dbReference>
<sequence length="538" mass="58578">MQHFWKQFAWTLVASTVTLAFFLGVSALMMPPWRIEPLSAHITVSTSDTAIAADGITTPQEGTYKVKESKIRLRISGGRTVDAIVREPIGAPKGRPACSFVHGAGTGKASEVYGDIAGAMASAGITTLVQDKRLDNYTPLSRDYLSNAEDYLAGLDALRAWPGVDAAKAGIYAESEGTWIATLMADRDKDIAFAILTSAPVFSPRQQMAMAATQYLNIIGAPSGVIGIIPKLISLDFAPFGLNYADFDAAAYRHNLTMPLLVNYGTRDPSMPCEQGAQQLIRDAHDVGNENVTVRYYPTNHQMRTGSSLSLPGLQLEKHYTHNLEDWVNAVAAGATATDWTTPPIAGAQPFQEFAVPASVRPGCIHSLLEVLVVALLVVLLWLIVVICCLITFLRRHHCDAESPGRKGHTLVHRYTAQSRALIIGNIILTPTLTCGFLAYFAFVARAALKLEDDAATLEAGWVALRIGAFIAIAMLCWLWIRLYFFYGPGELDPRDADHDLPRKEYRMARGHSWIIGMLSVCVLLALALADFFGLIGS</sequence>
<dbReference type="GO" id="GO:0052689">
    <property type="term" value="F:carboxylic ester hydrolase activity"/>
    <property type="evidence" value="ECO:0007669"/>
    <property type="project" value="TreeGrafter"/>
</dbReference>
<evidence type="ECO:0000313" key="3">
    <source>
        <dbReference type="Proteomes" id="UP000028995"/>
    </source>
</evidence>
<keyword evidence="1" id="KW-0472">Membrane</keyword>
<dbReference type="SUPFAM" id="SSF53474">
    <property type="entry name" value="alpha/beta-Hydrolases"/>
    <property type="match status" value="1"/>
</dbReference>
<keyword evidence="1" id="KW-1133">Transmembrane helix</keyword>